<feature type="transmembrane region" description="Helical" evidence="12">
    <location>
        <begin position="164"/>
        <end position="183"/>
    </location>
</feature>
<evidence type="ECO:0000256" key="6">
    <source>
        <dbReference type="ARBA" id="ARBA00022741"/>
    </source>
</evidence>
<dbReference type="Gene3D" id="3.40.50.300">
    <property type="entry name" value="P-loop containing nucleotide triphosphate hydrolases"/>
    <property type="match status" value="2"/>
</dbReference>
<evidence type="ECO:0008006" key="17">
    <source>
        <dbReference type="Google" id="ProtNLM"/>
    </source>
</evidence>
<protein>
    <recommendedName>
        <fullName evidence="17">ATP-binding cassette, subfamily B (MDR/TAP), member 1</fullName>
    </recommendedName>
</protein>
<keyword evidence="7" id="KW-0067">ATP-binding</keyword>
<evidence type="ECO:0000256" key="11">
    <source>
        <dbReference type="ARBA" id="ARBA00023180"/>
    </source>
</evidence>
<accession>A0A8H4F4C2</accession>
<dbReference type="FunFam" id="3.40.50.300:FF:000479">
    <property type="entry name" value="Multidrug resistance protein 1A"/>
    <property type="match status" value="1"/>
</dbReference>
<name>A0A8H4F4C2_MUCCL</name>
<feature type="transmembrane region" description="Helical" evidence="12">
    <location>
        <begin position="712"/>
        <end position="734"/>
    </location>
</feature>
<keyword evidence="5" id="KW-0677">Repeat</keyword>
<feature type="transmembrane region" description="Helical" evidence="12">
    <location>
        <begin position="302"/>
        <end position="320"/>
    </location>
</feature>
<dbReference type="Gene3D" id="1.20.1560.10">
    <property type="entry name" value="ABC transporter type 1, transmembrane domain"/>
    <property type="match status" value="1"/>
</dbReference>
<dbReference type="SUPFAM" id="SSF52540">
    <property type="entry name" value="P-loop containing nucleoside triphosphate hydrolases"/>
    <property type="match status" value="2"/>
</dbReference>
<dbReference type="Pfam" id="PF00664">
    <property type="entry name" value="ABC_membrane"/>
    <property type="match status" value="2"/>
</dbReference>
<dbReference type="GO" id="GO:0016887">
    <property type="term" value="F:ATP hydrolysis activity"/>
    <property type="evidence" value="ECO:0007669"/>
    <property type="project" value="InterPro"/>
</dbReference>
<comment type="subcellular location">
    <subcellularLocation>
        <location evidence="1">Membrane</location>
        <topology evidence="1">Multi-pass membrane protein</topology>
    </subcellularLocation>
</comment>
<dbReference type="InterPro" id="IPR017871">
    <property type="entry name" value="ABC_transporter-like_CS"/>
</dbReference>
<feature type="domain" description="ABC transmembrane type-1" evidence="14">
    <location>
        <begin position="716"/>
        <end position="1005"/>
    </location>
</feature>
<evidence type="ECO:0000256" key="10">
    <source>
        <dbReference type="ARBA" id="ARBA00023136"/>
    </source>
</evidence>
<evidence type="ECO:0000259" key="14">
    <source>
        <dbReference type="PROSITE" id="PS50929"/>
    </source>
</evidence>
<keyword evidence="4 12" id="KW-0812">Transmembrane</keyword>
<dbReference type="PANTHER" id="PTHR43394">
    <property type="entry name" value="ATP-DEPENDENT PERMEASE MDL1, MITOCHONDRIAL"/>
    <property type="match status" value="1"/>
</dbReference>
<feature type="transmembrane region" description="Helical" evidence="12">
    <location>
        <begin position="89"/>
        <end position="111"/>
    </location>
</feature>
<reference evidence="15 16" key="1">
    <citation type="submission" date="2019-09" db="EMBL/GenBank/DDBJ databases">
        <authorList>
            <consortium name="DOE Joint Genome Institute"/>
            <person name="Mondo S.J."/>
            <person name="Navarro-Mendoza M.I."/>
            <person name="Perez-Arques C."/>
            <person name="Panchal S."/>
            <person name="Nicolas F.E."/>
            <person name="Ganguly P."/>
            <person name="Pangilinan J."/>
            <person name="Grigoriev I."/>
            <person name="Heitman J."/>
            <person name="Sanya K."/>
            <person name="Garre V."/>
        </authorList>
    </citation>
    <scope>NUCLEOTIDE SEQUENCE [LARGE SCALE GENOMIC DNA]</scope>
    <source>
        <strain evidence="15 16">MU402</strain>
    </source>
</reference>
<feature type="transmembrane region" description="Helical" evidence="12">
    <location>
        <begin position="837"/>
        <end position="856"/>
    </location>
</feature>
<keyword evidence="10 12" id="KW-0472">Membrane</keyword>
<dbReference type="Proteomes" id="UP000469890">
    <property type="component" value="Unassembled WGS sequence"/>
</dbReference>
<dbReference type="SMART" id="SM00382">
    <property type="entry name" value="AAA"/>
    <property type="match status" value="2"/>
</dbReference>
<evidence type="ECO:0000256" key="9">
    <source>
        <dbReference type="ARBA" id="ARBA00022989"/>
    </source>
</evidence>
<dbReference type="InterPro" id="IPR003593">
    <property type="entry name" value="AAA+_ATPase"/>
</dbReference>
<dbReference type="Pfam" id="PF00005">
    <property type="entry name" value="ABC_tran"/>
    <property type="match status" value="2"/>
</dbReference>
<dbReference type="GO" id="GO:0005524">
    <property type="term" value="F:ATP binding"/>
    <property type="evidence" value="ECO:0007669"/>
    <property type="project" value="UniProtKB-KW"/>
</dbReference>
<dbReference type="CDD" id="cd03249">
    <property type="entry name" value="ABC_MTABC3_MDL1_MDL2"/>
    <property type="match status" value="2"/>
</dbReference>
<dbReference type="PROSITE" id="PS00211">
    <property type="entry name" value="ABC_TRANSPORTER_1"/>
    <property type="match status" value="2"/>
</dbReference>
<evidence type="ECO:0000256" key="1">
    <source>
        <dbReference type="ARBA" id="ARBA00004141"/>
    </source>
</evidence>
<keyword evidence="6" id="KW-0547">Nucleotide-binding</keyword>
<dbReference type="InterPro" id="IPR003439">
    <property type="entry name" value="ABC_transporter-like_ATP-bd"/>
</dbReference>
<feature type="domain" description="ABC transporter" evidence="13">
    <location>
        <begin position="366"/>
        <end position="603"/>
    </location>
</feature>
<feature type="transmembrane region" description="Helical" evidence="12">
    <location>
        <begin position="189"/>
        <end position="210"/>
    </location>
</feature>
<evidence type="ECO:0000256" key="3">
    <source>
        <dbReference type="ARBA" id="ARBA00022448"/>
    </source>
</evidence>
<evidence type="ECO:0000256" key="8">
    <source>
        <dbReference type="ARBA" id="ARBA00022967"/>
    </source>
</evidence>
<feature type="transmembrane region" description="Helical" evidence="12">
    <location>
        <begin position="41"/>
        <end position="69"/>
    </location>
</feature>
<dbReference type="EMBL" id="JAAECE010000003">
    <property type="protein sequence ID" value="KAF1804395.1"/>
    <property type="molecule type" value="Genomic_DNA"/>
</dbReference>
<dbReference type="GO" id="GO:0090374">
    <property type="term" value="P:oligopeptide export from mitochondrion"/>
    <property type="evidence" value="ECO:0007669"/>
    <property type="project" value="TreeGrafter"/>
</dbReference>
<feature type="transmembrane region" description="Helical" evidence="12">
    <location>
        <begin position="759"/>
        <end position="784"/>
    </location>
</feature>
<keyword evidence="3" id="KW-0813">Transport</keyword>
<dbReference type="FunFam" id="3.40.50.300:FF:000205">
    <property type="entry name" value="ABC transporter B family member 4"/>
    <property type="match status" value="1"/>
</dbReference>
<dbReference type="PROSITE" id="PS50893">
    <property type="entry name" value="ABC_TRANSPORTER_2"/>
    <property type="match status" value="2"/>
</dbReference>
<dbReference type="GO" id="GO:0005743">
    <property type="term" value="C:mitochondrial inner membrane"/>
    <property type="evidence" value="ECO:0007669"/>
    <property type="project" value="TreeGrafter"/>
</dbReference>
<proteinExistence type="inferred from homology"/>
<dbReference type="GO" id="GO:0015421">
    <property type="term" value="F:ABC-type oligopeptide transporter activity"/>
    <property type="evidence" value="ECO:0007669"/>
    <property type="project" value="TreeGrafter"/>
</dbReference>
<dbReference type="PANTHER" id="PTHR43394:SF27">
    <property type="entry name" value="ATP-DEPENDENT TRANSLOCASE ABCB1-LIKE"/>
    <property type="match status" value="1"/>
</dbReference>
<sequence length="1293" mass="141954">MKIPPLFKHDAKTTAQQPTAASKKPKVSFMQLFRFATRIELLIMIIAAILSAVSGGLPPLAILIYGSYISKIVGARGKEAVLASIMPTIQLMLVMGTAAIVTTYISTCLWIRMGEQQVRRIRALYLHSILKQDMTWFDTAKDDSLLTRLASDTQLIQDGISEKLGLCISFCCQFLAGFAVGFYKGYKMALTMFAVCPLLVAIMLTMVVMIKKYVIQTQTSYAQAGAVAEQALQAIRTVHAFSLQERFLKRFQEKLKVAQQFGVKRIYVAGIGLAVFTFCFFSSLGLALWYASQLVLEGTSTASSVFVVFLAMITGSISMAKMLPHLTAITNACGASYKVFQVIDTVPAIQHDHHGGEKPAHVDGAIEFNHVSFAYASRPDVRILHDLSLSIQAGMTVACVGPSGSGKSTLVQLLQRFYDPKDGQITLDGHDLKDLNVQWLRQSIGVVNQQPVLFNTTIRENIQMGSPVPVSDKDIIAAAKEANCHHFIMKLPQGYSTSVGEHGDMLSGGQRQRIAIARAIVKNPSILLLDEATSALDTQSERLVQNALDKASANRTTIIIAHRLSTVAKADKIVVLDQGSIIETGTHQELIRLNGTYADLVRKQSIGSEEEKEEEEEQRDTLSIEEEIDHEISTVEQKVDGKAQLHSDLTKVNTIDSAGSTDISVISDTSTKTSVYNEKKIITHIKNSSNTRHACTLYPSTWSVVKRMRQEWWLILLGVCGALIKGAILPLYAYTFSSVIGILSDPNYQEAPPLQGTNLYAFIFFIIGVASFVGGGLSNICLPLSGEYFTHRLRAQIFEAYMKQDIEFFDKKEHNTGILTTRLASDARSVSDMVSKVWGDVINLISTLATGLIIAFMHSWALTLITMSMLPLIVLSTTFDMYLQRSFDDKTKNDNIASSQVAGEAIREVRTVAALCKQTYFEERYAKATAHSHQLAIRKAYLSSIGFALHRGITIYTNALAFYFGTRFLVNGSIEFRQLFTSMTVLILTAESAARSSMFATVLAKGKEATRTIFTLLDPAVCSNRIESGLEGAEPEVGTLKGDIRYDGVKFAYPARQDNLIFDGSFNLDIASGQTVALVGASGCGKSTVIGLLQRWYDVMEGAVSLDARNVKSYSVHNLRSHMSVIVQEPILFNVSIADNIRYGVHENETHITQQDVEDAAKAANIHGFITSLPQGYATLVGVKGSQLSGGQKQRIAIARAILRKPRVLLLDEATSALDSESERLVQEALDQIIQQGNQTTITIAHRLSTVVNADVICVLKHGKIKEQGTHKELLALNGLYSRLVAEQSLSVR</sequence>
<dbReference type="InterPro" id="IPR011527">
    <property type="entry name" value="ABC1_TM_dom"/>
</dbReference>
<keyword evidence="11" id="KW-0325">Glycoprotein</keyword>
<gene>
    <name evidence="15" type="ORF">FB192DRAFT_1470536</name>
</gene>
<evidence type="ECO:0000256" key="2">
    <source>
        <dbReference type="ARBA" id="ARBA00007577"/>
    </source>
</evidence>
<dbReference type="InterPro" id="IPR039421">
    <property type="entry name" value="Type_1_exporter"/>
</dbReference>
<feature type="transmembrane region" description="Helical" evidence="12">
    <location>
        <begin position="266"/>
        <end position="290"/>
    </location>
</feature>
<evidence type="ECO:0000259" key="13">
    <source>
        <dbReference type="PROSITE" id="PS50893"/>
    </source>
</evidence>
<evidence type="ECO:0000313" key="16">
    <source>
        <dbReference type="Proteomes" id="UP000469890"/>
    </source>
</evidence>
<dbReference type="SUPFAM" id="SSF90123">
    <property type="entry name" value="ABC transporter transmembrane region"/>
    <property type="match status" value="2"/>
</dbReference>
<keyword evidence="8" id="KW-1278">Translocase</keyword>
<organism evidence="15 16">
    <name type="scientific">Mucor circinelloides f. lusitanicus</name>
    <name type="common">Mucor racemosus var. lusitanicus</name>
    <dbReference type="NCBI Taxonomy" id="29924"/>
    <lineage>
        <taxon>Eukaryota</taxon>
        <taxon>Fungi</taxon>
        <taxon>Fungi incertae sedis</taxon>
        <taxon>Mucoromycota</taxon>
        <taxon>Mucoromycotina</taxon>
        <taxon>Mucoromycetes</taxon>
        <taxon>Mucorales</taxon>
        <taxon>Mucorineae</taxon>
        <taxon>Mucoraceae</taxon>
        <taxon>Mucor</taxon>
    </lineage>
</organism>
<dbReference type="InterPro" id="IPR036640">
    <property type="entry name" value="ABC1_TM_sf"/>
</dbReference>
<feature type="domain" description="ABC transmembrane type-1" evidence="14">
    <location>
        <begin position="45"/>
        <end position="331"/>
    </location>
</feature>
<feature type="domain" description="ABC transporter" evidence="13">
    <location>
        <begin position="1044"/>
        <end position="1287"/>
    </location>
</feature>
<dbReference type="CDD" id="cd18577">
    <property type="entry name" value="ABC_6TM_Pgp_ABCB1_D1_like"/>
    <property type="match status" value="1"/>
</dbReference>
<dbReference type="PROSITE" id="PS50929">
    <property type="entry name" value="ABC_TM1F"/>
    <property type="match status" value="2"/>
</dbReference>
<comment type="caution">
    <text evidence="15">The sequence shown here is derived from an EMBL/GenBank/DDBJ whole genome shotgun (WGS) entry which is preliminary data.</text>
</comment>
<evidence type="ECO:0000313" key="15">
    <source>
        <dbReference type="EMBL" id="KAF1804395.1"/>
    </source>
</evidence>
<evidence type="ECO:0000256" key="7">
    <source>
        <dbReference type="ARBA" id="ARBA00022840"/>
    </source>
</evidence>
<evidence type="ECO:0000256" key="5">
    <source>
        <dbReference type="ARBA" id="ARBA00022737"/>
    </source>
</evidence>
<evidence type="ECO:0000256" key="4">
    <source>
        <dbReference type="ARBA" id="ARBA00022692"/>
    </source>
</evidence>
<dbReference type="InterPro" id="IPR027417">
    <property type="entry name" value="P-loop_NTPase"/>
</dbReference>
<evidence type="ECO:0000256" key="12">
    <source>
        <dbReference type="SAM" id="Phobius"/>
    </source>
</evidence>
<dbReference type="CDD" id="cd18578">
    <property type="entry name" value="ABC_6TM_Pgp_ABCB1_D2_like"/>
    <property type="match status" value="1"/>
</dbReference>
<keyword evidence="9 12" id="KW-1133">Transmembrane helix</keyword>
<comment type="similarity">
    <text evidence="2">Belongs to the ABC transporter superfamily. ABCB family. Multidrug resistance exporter (TC 3.A.1.201) subfamily.</text>
</comment>